<dbReference type="SUPFAM" id="SSF54523">
    <property type="entry name" value="Pili subunits"/>
    <property type="match status" value="1"/>
</dbReference>
<name>A0A841GBS9_9GAMM</name>
<keyword evidence="1" id="KW-0472">Membrane</keyword>
<reference evidence="2 3" key="1">
    <citation type="submission" date="2020-08" db="EMBL/GenBank/DDBJ databases">
        <title>Genomic Encyclopedia of Type Strains, Phase IV (KMG-IV): sequencing the most valuable type-strain genomes for metagenomic binning, comparative biology and taxonomic classification.</title>
        <authorList>
            <person name="Goeker M."/>
        </authorList>
    </citation>
    <scope>NUCLEOTIDE SEQUENCE [LARGE SCALE GENOMIC DNA]</scope>
    <source>
        <strain evidence="2 3">DSM 22975</strain>
    </source>
</reference>
<dbReference type="InterPro" id="IPR012902">
    <property type="entry name" value="N_methyl_site"/>
</dbReference>
<dbReference type="Proteomes" id="UP000585721">
    <property type="component" value="Unassembled WGS sequence"/>
</dbReference>
<evidence type="ECO:0000313" key="2">
    <source>
        <dbReference type="EMBL" id="MBB6055067.1"/>
    </source>
</evidence>
<dbReference type="AlphaFoldDB" id="A0A841GBS9"/>
<proteinExistence type="predicted"/>
<protein>
    <submittedName>
        <fullName evidence="2">Prepilin-type N-terminal cleavage/methylation domain-containing protein</fullName>
    </submittedName>
</protein>
<accession>A0A841GBS9</accession>
<comment type="caution">
    <text evidence="2">The sequence shown here is derived from an EMBL/GenBank/DDBJ whole genome shotgun (WGS) entry which is preliminary data.</text>
</comment>
<dbReference type="Pfam" id="PF07963">
    <property type="entry name" value="N_methyl"/>
    <property type="match status" value="1"/>
</dbReference>
<keyword evidence="1" id="KW-0812">Transmembrane</keyword>
<gene>
    <name evidence="2" type="ORF">HNR75_000949</name>
</gene>
<dbReference type="EMBL" id="JACHGR010000003">
    <property type="protein sequence ID" value="MBB6055067.1"/>
    <property type="molecule type" value="Genomic_DNA"/>
</dbReference>
<dbReference type="PROSITE" id="PS00409">
    <property type="entry name" value="PROKAR_NTER_METHYL"/>
    <property type="match status" value="1"/>
</dbReference>
<dbReference type="NCBIfam" id="TIGR02532">
    <property type="entry name" value="IV_pilin_GFxxxE"/>
    <property type="match status" value="1"/>
</dbReference>
<keyword evidence="1" id="KW-1133">Transmembrane helix</keyword>
<sequence length="247" mass="26428">MSIITLKKSLLTMKKMKGFSLIELMVAMVVGLFVAAIVATMYVSIIRANSTTVQVSRLNLDMQAALDIIARDIQRTGYASGAEAALERDSTGNPTSSAASNAVHTAMFSAYASDGSTLDLQNNCILLRYDANGDGSITGGANPPEIIAYSYVSGANSVVYREFNTAGSQSCTVDNTWQVLAGGDGHLDITGLTFVLDPVSSGYATSGAYNTTGQRFVRIRIAGRSSTNNDIQLRLDRIVRLRNDQFE</sequence>
<dbReference type="InterPro" id="IPR045584">
    <property type="entry name" value="Pilin-like"/>
</dbReference>
<keyword evidence="3" id="KW-1185">Reference proteome</keyword>
<dbReference type="RefSeq" id="WP_188025861.1">
    <property type="nucleotide sequence ID" value="NZ_JACHGR010000003.1"/>
</dbReference>
<evidence type="ECO:0000256" key="1">
    <source>
        <dbReference type="SAM" id="Phobius"/>
    </source>
</evidence>
<organism evidence="2 3">
    <name type="scientific">Tolumonas osonensis</name>
    <dbReference type="NCBI Taxonomy" id="675874"/>
    <lineage>
        <taxon>Bacteria</taxon>
        <taxon>Pseudomonadati</taxon>
        <taxon>Pseudomonadota</taxon>
        <taxon>Gammaproteobacteria</taxon>
        <taxon>Aeromonadales</taxon>
        <taxon>Aeromonadaceae</taxon>
        <taxon>Tolumonas</taxon>
    </lineage>
</organism>
<feature type="transmembrane region" description="Helical" evidence="1">
    <location>
        <begin position="21"/>
        <end position="45"/>
    </location>
</feature>
<evidence type="ECO:0000313" key="3">
    <source>
        <dbReference type="Proteomes" id="UP000585721"/>
    </source>
</evidence>